<feature type="compositionally biased region" description="Basic and acidic residues" evidence="1">
    <location>
        <begin position="194"/>
        <end position="203"/>
    </location>
</feature>
<feature type="compositionally biased region" description="Pro residues" evidence="1">
    <location>
        <begin position="180"/>
        <end position="193"/>
    </location>
</feature>
<name>A0A4S2KRQ2_9HYME</name>
<dbReference type="PANTHER" id="PTHR22654">
    <property type="entry name" value="G PROTEIN PATHWAY SUPPRESSOR 2"/>
    <property type="match status" value="1"/>
</dbReference>
<dbReference type="Pfam" id="PF15991">
    <property type="entry name" value="G_path_suppress"/>
    <property type="match status" value="1"/>
</dbReference>
<feature type="compositionally biased region" description="Pro residues" evidence="1">
    <location>
        <begin position="339"/>
        <end position="355"/>
    </location>
</feature>
<evidence type="ECO:0000313" key="2">
    <source>
        <dbReference type="EMBL" id="TGZ52565.1"/>
    </source>
</evidence>
<comment type="caution">
    <text evidence="2">The sequence shown here is derived from an EMBL/GenBank/DDBJ whole genome shotgun (WGS) entry which is preliminary data.</text>
</comment>
<feature type="region of interest" description="Disordered" evidence="1">
    <location>
        <begin position="26"/>
        <end position="57"/>
    </location>
</feature>
<evidence type="ECO:0000256" key="1">
    <source>
        <dbReference type="SAM" id="MobiDB-lite"/>
    </source>
</evidence>
<accession>A0A4S2KRQ2</accession>
<keyword evidence="3" id="KW-1185">Reference proteome</keyword>
<dbReference type="InterPro" id="IPR026094">
    <property type="entry name" value="GPS2"/>
</dbReference>
<evidence type="ECO:0000313" key="3">
    <source>
        <dbReference type="Proteomes" id="UP000310200"/>
    </source>
</evidence>
<dbReference type="GO" id="GO:0005667">
    <property type="term" value="C:transcription regulator complex"/>
    <property type="evidence" value="ECO:0007669"/>
    <property type="project" value="TreeGrafter"/>
</dbReference>
<proteinExistence type="predicted"/>
<dbReference type="GO" id="GO:0003712">
    <property type="term" value="F:transcription coregulator activity"/>
    <property type="evidence" value="ECO:0007669"/>
    <property type="project" value="TreeGrafter"/>
</dbReference>
<dbReference type="AlphaFoldDB" id="A0A4S2KRQ2"/>
<feature type="region of interest" description="Disordered" evidence="1">
    <location>
        <begin position="316"/>
        <end position="363"/>
    </location>
</feature>
<protein>
    <submittedName>
        <fullName evidence="2">G protein pathway suppressor 2</fullName>
    </submittedName>
</protein>
<feature type="compositionally biased region" description="Basic and acidic residues" evidence="1">
    <location>
        <begin position="41"/>
        <end position="52"/>
    </location>
</feature>
<reference evidence="2 3" key="1">
    <citation type="journal article" date="2019" name="Philos. Trans. R. Soc. Lond., B, Biol. Sci.">
        <title>Ant behaviour and brain gene expression of defending hosts depend on the ecological success of the intruding social parasite.</title>
        <authorList>
            <person name="Kaur R."/>
            <person name="Stoldt M."/>
            <person name="Jongepier E."/>
            <person name="Feldmeyer B."/>
            <person name="Menzel F."/>
            <person name="Bornberg-Bauer E."/>
            <person name="Foitzik S."/>
        </authorList>
    </citation>
    <scope>NUCLEOTIDE SEQUENCE [LARGE SCALE GENOMIC DNA]</scope>
    <source>
        <tissue evidence="2">Whole body</tissue>
    </source>
</reference>
<dbReference type="Proteomes" id="UP000310200">
    <property type="component" value="Unassembled WGS sequence"/>
</dbReference>
<organism evidence="2 3">
    <name type="scientific">Temnothorax longispinosus</name>
    <dbReference type="NCBI Taxonomy" id="300112"/>
    <lineage>
        <taxon>Eukaryota</taxon>
        <taxon>Metazoa</taxon>
        <taxon>Ecdysozoa</taxon>
        <taxon>Arthropoda</taxon>
        <taxon>Hexapoda</taxon>
        <taxon>Insecta</taxon>
        <taxon>Pterygota</taxon>
        <taxon>Neoptera</taxon>
        <taxon>Endopterygota</taxon>
        <taxon>Hymenoptera</taxon>
        <taxon>Apocrita</taxon>
        <taxon>Aculeata</taxon>
        <taxon>Formicoidea</taxon>
        <taxon>Formicidae</taxon>
        <taxon>Myrmicinae</taxon>
        <taxon>Temnothorax</taxon>
    </lineage>
</organism>
<gene>
    <name evidence="2" type="ORF">DBV15_10201</name>
</gene>
<dbReference type="EMBL" id="QBLH01001247">
    <property type="protein sequence ID" value="TGZ52565.1"/>
    <property type="molecule type" value="Genomic_DNA"/>
</dbReference>
<dbReference type="STRING" id="300112.A0A4S2KRQ2"/>
<sequence>MPAILVGPPQRNEQMWQALKTHIMRERQRKKQEQEADAEEERLRKERERQQKQDVMTLGETREQISNLDNELSQLKAEKHQLFLQLKKVLNEDDRRRQLIKETRFPSVCSEVSTTVGGYPATGPRVVHPQLFLPLPRSNSPLYKVAVGTPTHLLQGGTLKRTHTPSPPPTASPYHTYGYKPPPSIPSYNPPPPKSEEAARRSGDARAVLWNKNNQYSASNFYSAPSGQSVYSYSAPVSQPSRESSESAKPVYLSGGRAPLATHQTGNAIYLVTTLVLVLRYLRTYVTNLHSMEHKSYGDDKFYLRPTNHVTVHGGAIPIQQPPQGAKTGGITSGYPVRAPQPPPSSYPPPPPPSPGTYVSGSAANVPGRLLYTQPGARYLQREI</sequence>
<dbReference type="GO" id="GO:0006357">
    <property type="term" value="P:regulation of transcription by RNA polymerase II"/>
    <property type="evidence" value="ECO:0007669"/>
    <property type="project" value="TreeGrafter"/>
</dbReference>
<dbReference type="PANTHER" id="PTHR22654:SF2">
    <property type="entry name" value="G PROTEIN PATHWAY SUPPRESSOR 2"/>
    <property type="match status" value="1"/>
</dbReference>
<feature type="region of interest" description="Disordered" evidence="1">
    <location>
        <begin position="154"/>
        <end position="203"/>
    </location>
</feature>